<evidence type="ECO:0000313" key="2">
    <source>
        <dbReference type="Proteomes" id="UP000729733"/>
    </source>
</evidence>
<accession>A0A964BMD3</accession>
<name>A0A964BMD3_9CYAN</name>
<reference evidence="1" key="1">
    <citation type="journal article" date="2021" name="Antonie Van Leeuwenhoek">
        <title>Draft genome and description of Waterburya agarophytonicola gen. nov. sp. nov. (Pleurocapsales, Cyanobacteria): a seaweed symbiont.</title>
        <authorList>
            <person name="Bonthond G."/>
            <person name="Shalygin S."/>
            <person name="Bayer T."/>
            <person name="Weinberger F."/>
        </authorList>
    </citation>
    <scope>NUCLEOTIDE SEQUENCE</scope>
    <source>
        <strain evidence="1">KI4</strain>
    </source>
</reference>
<gene>
    <name evidence="1" type="ORF">I4641_02435</name>
</gene>
<proteinExistence type="predicted"/>
<comment type="caution">
    <text evidence="1">The sequence shown here is derived from an EMBL/GenBank/DDBJ whole genome shotgun (WGS) entry which is preliminary data.</text>
</comment>
<protein>
    <submittedName>
        <fullName evidence="1">Uncharacterized protein</fullName>
    </submittedName>
</protein>
<sequence>MPKKKIEPNVQNQIDPGVLYIRYDKNTFCGQVIEKLKQDPNYKLNKRILDLIFLAEIVEVFNLNDVDSSILSHVYYRSLKLFSDKLNQAKFKINSLSEQIAREKDVKANSSLILIGGQLSDMACQSTESLTHKE</sequence>
<evidence type="ECO:0000313" key="1">
    <source>
        <dbReference type="EMBL" id="MCC0175839.1"/>
    </source>
</evidence>
<dbReference type="RefSeq" id="WP_229638838.1">
    <property type="nucleotide sequence ID" value="NZ_JADWDC010000004.1"/>
</dbReference>
<dbReference type="EMBL" id="JADWDC010000004">
    <property type="protein sequence ID" value="MCC0175839.1"/>
    <property type="molecule type" value="Genomic_DNA"/>
</dbReference>
<keyword evidence="2" id="KW-1185">Reference proteome</keyword>
<dbReference type="Proteomes" id="UP000729733">
    <property type="component" value="Unassembled WGS sequence"/>
</dbReference>
<organism evidence="1 2">
    <name type="scientific">Waterburya agarophytonicola KI4</name>
    <dbReference type="NCBI Taxonomy" id="2874699"/>
    <lineage>
        <taxon>Bacteria</taxon>
        <taxon>Bacillati</taxon>
        <taxon>Cyanobacteriota</taxon>
        <taxon>Cyanophyceae</taxon>
        <taxon>Pleurocapsales</taxon>
        <taxon>Hyellaceae</taxon>
        <taxon>Waterburya</taxon>
        <taxon>Waterburya agarophytonicola</taxon>
    </lineage>
</organism>
<dbReference type="AlphaFoldDB" id="A0A964BMD3"/>